<evidence type="ECO:0000313" key="2">
    <source>
        <dbReference type="EMBL" id="MDC2830676.1"/>
    </source>
</evidence>
<feature type="transmembrane region" description="Helical" evidence="1">
    <location>
        <begin position="373"/>
        <end position="392"/>
    </location>
</feature>
<keyword evidence="1" id="KW-0812">Transmembrane</keyword>
<feature type="transmembrane region" description="Helical" evidence="1">
    <location>
        <begin position="12"/>
        <end position="30"/>
    </location>
</feature>
<proteinExistence type="predicted"/>
<feature type="transmembrane region" description="Helical" evidence="1">
    <location>
        <begin position="550"/>
        <end position="575"/>
    </location>
</feature>
<keyword evidence="1" id="KW-1133">Transmembrane helix</keyword>
<dbReference type="Proteomes" id="UP001220670">
    <property type="component" value="Unassembled WGS sequence"/>
</dbReference>
<feature type="transmembrane region" description="Helical" evidence="1">
    <location>
        <begin position="203"/>
        <end position="220"/>
    </location>
</feature>
<reference evidence="2" key="1">
    <citation type="submission" date="2023-01" db="EMBL/GenBank/DDBJ databases">
        <title>Genome analysis of 13 Lactobacillus isolated from gut of wild boar.</title>
        <authorList>
            <person name="Papp P."/>
            <person name="Libisch B."/>
            <person name="Nagy T."/>
            <person name="Olasz F."/>
        </authorList>
    </citation>
    <scope>NUCLEOTIDE SEQUENCE</scope>
    <source>
        <strain evidence="2">F146</strain>
    </source>
</reference>
<evidence type="ECO:0000313" key="3">
    <source>
        <dbReference type="Proteomes" id="UP001220670"/>
    </source>
</evidence>
<keyword evidence="1" id="KW-0472">Membrane</keyword>
<accession>A0AAJ1HWG8</accession>
<feature type="transmembrane region" description="Helical" evidence="1">
    <location>
        <begin position="129"/>
        <end position="147"/>
    </location>
</feature>
<evidence type="ECO:0000256" key="1">
    <source>
        <dbReference type="SAM" id="Phobius"/>
    </source>
</evidence>
<feature type="transmembrane region" description="Helical" evidence="1">
    <location>
        <begin position="284"/>
        <end position="302"/>
    </location>
</feature>
<feature type="transmembrane region" description="Helical" evidence="1">
    <location>
        <begin position="104"/>
        <end position="122"/>
    </location>
</feature>
<feature type="transmembrane region" description="Helical" evidence="1">
    <location>
        <begin position="227"/>
        <end position="252"/>
    </location>
</feature>
<feature type="transmembrane region" description="Helical" evidence="1">
    <location>
        <begin position="153"/>
        <end position="171"/>
    </location>
</feature>
<gene>
    <name evidence="2" type="ORF">PO250_10370</name>
</gene>
<name>A0AAJ1HWG8_LIMMU</name>
<comment type="caution">
    <text evidence="2">The sequence shown here is derived from an EMBL/GenBank/DDBJ whole genome shotgun (WGS) entry which is preliminary data.</text>
</comment>
<organism evidence="2 3">
    <name type="scientific">Limosilactobacillus mucosae</name>
    <name type="common">Lactobacillus mucosae</name>
    <dbReference type="NCBI Taxonomy" id="97478"/>
    <lineage>
        <taxon>Bacteria</taxon>
        <taxon>Bacillati</taxon>
        <taxon>Bacillota</taxon>
        <taxon>Bacilli</taxon>
        <taxon>Lactobacillales</taxon>
        <taxon>Lactobacillaceae</taxon>
        <taxon>Limosilactobacillus</taxon>
    </lineage>
</organism>
<feature type="transmembrane region" description="Helical" evidence="1">
    <location>
        <begin position="344"/>
        <end position="361"/>
    </location>
</feature>
<sequence>MVNRFIKNRQRVITFEVAILFILFWIWWFYKQIKIGTFNFSDTFFHASRVYEIRYAFLHHELPNWLNYQSYFGLGQAVNAMYPDISLWPFVLLTLPLSFKDQLVALRIIILFLTWLVTYISLRHHEVSIDVALFASIIYTLSGYSLYLAVNEFQVGTGIIYIFSFPLFFTLQELFETPRMRWWLILKLALLFSIVLYSHLLSAIVLAIIITFIVLYRWLIEFKSNRYVILNLICSGLLTIIYTLPIFIRYFWITKSKVSPPYHQGIVDGLNFVDLFYQSSWSATARYAVPLVAIVLLSITLVHSKNPAIFKLIGIETFLIFISSDIFPWVIFDKIPLINNLQVAAWRFAIWLSIIPIIVYLKEFKPKCFKQTSYRFLCVLAIIAIFASIQSIKTTDIKFMQNVDGSNVRLNEKLMKKFQGRNLTKNNELHRLWLIRDYAPLEASPKGSGINTTKTTQSLAFKPSISNENHKVVRVKKQPINNGIKMKIMDNLDGRYVRLPLYGYRTVDYSVKLNNKIIKYQDSNGYIQIKPGQELKAGDMVTVKTQNPRIYAPIALLSVILFVISCIPFLGGAIYKKCSSKCLMIS</sequence>
<dbReference type="RefSeq" id="WP_272225860.1">
    <property type="nucleotide sequence ID" value="NZ_JAQONE010000027.1"/>
</dbReference>
<dbReference type="EMBL" id="JAQONE010000027">
    <property type="protein sequence ID" value="MDC2830676.1"/>
    <property type="molecule type" value="Genomic_DNA"/>
</dbReference>
<feature type="transmembrane region" description="Helical" evidence="1">
    <location>
        <begin position="180"/>
        <end position="197"/>
    </location>
</feature>
<evidence type="ECO:0008006" key="4">
    <source>
        <dbReference type="Google" id="ProtNLM"/>
    </source>
</evidence>
<dbReference type="AlphaFoldDB" id="A0AAJ1HWG8"/>
<protein>
    <recommendedName>
        <fullName evidence="4">Membrane protein 6-pyruvoyl-tetrahydropterin synthase-related domain-containing protein</fullName>
    </recommendedName>
</protein>
<feature type="transmembrane region" description="Helical" evidence="1">
    <location>
        <begin position="309"/>
        <end position="332"/>
    </location>
</feature>